<dbReference type="PANTHER" id="PTHR43581:SF2">
    <property type="entry name" value="EXCINUCLEASE ATPASE SUBUNIT"/>
    <property type="match status" value="1"/>
</dbReference>
<evidence type="ECO:0000313" key="2">
    <source>
        <dbReference type="EMBL" id="XAO74379.1"/>
    </source>
</evidence>
<gene>
    <name evidence="2" type="ORF">AAFP95_22740</name>
</gene>
<dbReference type="InterPro" id="IPR051396">
    <property type="entry name" value="Bact_Antivir_Def_Nuclease"/>
</dbReference>
<dbReference type="SUPFAM" id="SSF52540">
    <property type="entry name" value="P-loop containing nucleoside triphosphate hydrolases"/>
    <property type="match status" value="1"/>
</dbReference>
<reference evidence="2 3" key="1">
    <citation type="submission" date="2024-04" db="EMBL/GenBank/DDBJ databases">
        <title>Genome sequencing and assembly of rice foliar adapted Chryseobacterium endophyticum OsEnb-ALM-A6.</title>
        <authorList>
            <person name="Kumar S."/>
            <person name="Javed M."/>
            <person name="Chouhan V."/>
            <person name="Charishma K."/>
            <person name="Patel A."/>
            <person name="Kumar M."/>
            <person name="Sahu K.P."/>
            <person name="Kumar A."/>
        </authorList>
    </citation>
    <scope>NUCLEOTIDE SEQUENCE [LARGE SCALE GENOMIC DNA]</scope>
    <source>
        <strain evidence="2 3">OsEnb-ALM-A6</strain>
    </source>
</reference>
<name>A0AAU6WPK9_9FLAO</name>
<proteinExistence type="predicted"/>
<dbReference type="InterPro" id="IPR027417">
    <property type="entry name" value="P-loop_NTPase"/>
</dbReference>
<dbReference type="Pfam" id="PF02463">
    <property type="entry name" value="SMC_N"/>
    <property type="match status" value="1"/>
</dbReference>
<dbReference type="SMART" id="SM00382">
    <property type="entry name" value="AAA"/>
    <property type="match status" value="1"/>
</dbReference>
<dbReference type="AlphaFoldDB" id="A0AAU6WPK9"/>
<feature type="domain" description="AAA+ ATPase" evidence="1">
    <location>
        <begin position="24"/>
        <end position="286"/>
    </location>
</feature>
<keyword evidence="3" id="KW-1185">Reference proteome</keyword>
<dbReference type="RefSeq" id="WP_345766533.1">
    <property type="nucleotide sequence ID" value="NZ_CP154834.1"/>
</dbReference>
<evidence type="ECO:0000259" key="1">
    <source>
        <dbReference type="SMART" id="SM00382"/>
    </source>
</evidence>
<organism evidence="2 3">
    <name type="scientific">Chryseobacterium endophyticum</name>
    <dbReference type="NCBI Taxonomy" id="1854762"/>
    <lineage>
        <taxon>Bacteria</taxon>
        <taxon>Pseudomonadati</taxon>
        <taxon>Bacteroidota</taxon>
        <taxon>Flavobacteriia</taxon>
        <taxon>Flavobacteriales</taxon>
        <taxon>Weeksellaceae</taxon>
        <taxon>Chryseobacterium group</taxon>
        <taxon>Chryseobacterium</taxon>
    </lineage>
</organism>
<protein>
    <submittedName>
        <fullName evidence="2">AAA family ATPase</fullName>
    </submittedName>
</protein>
<dbReference type="CDD" id="cd00267">
    <property type="entry name" value="ABC_ATPase"/>
    <property type="match status" value="1"/>
</dbReference>
<dbReference type="PANTHER" id="PTHR43581">
    <property type="entry name" value="ATP/GTP PHOSPHATASE"/>
    <property type="match status" value="1"/>
</dbReference>
<evidence type="ECO:0000313" key="3">
    <source>
        <dbReference type="Proteomes" id="UP001463665"/>
    </source>
</evidence>
<dbReference type="InterPro" id="IPR003395">
    <property type="entry name" value="RecF/RecN/SMC_N"/>
</dbReference>
<dbReference type="GO" id="GO:0016887">
    <property type="term" value="F:ATP hydrolysis activity"/>
    <property type="evidence" value="ECO:0007669"/>
    <property type="project" value="InterPro"/>
</dbReference>
<accession>A0AAU6WPK9</accession>
<dbReference type="Proteomes" id="UP001463665">
    <property type="component" value="Chromosome"/>
</dbReference>
<sequence>MNTLKLTIEKIKNIESATFELPLESGVYSIVGTNGCGKSSILLSVAQLISKHYLGTLKKEDYKAASKVSFTIDGQTDTWSVNLDNGFWKSSLYPHTLKLNGLYEGSLFYGTRFNDSRKIDEFLKSGRLQESEIVPADTYIIEKLSYILHGDYDHYKTLHRVKNKFITQKINVSNTPYFIKVNNSLISQYRMSSGECLLISLLHFIYNSIVRKSLPVSQRVLVLIDEIELALHPIAVSRLIDLLDDLSQKHKNLTVILTSHSPEVIRKIKPANLYKVTNINGIVTIESNCYPSYLIRDVYRHDGFDFLFLVEDILTKNVVEKILFKDNLKSGKLVHIVPVGGWKNVLELHKELLRWNVLGLGKQIISILDGDIIDEVGDEYKDIKKYSYQ</sequence>
<dbReference type="EMBL" id="CP154834">
    <property type="protein sequence ID" value="XAO74379.1"/>
    <property type="molecule type" value="Genomic_DNA"/>
</dbReference>
<dbReference type="InterPro" id="IPR003593">
    <property type="entry name" value="AAA+_ATPase"/>
</dbReference>
<dbReference type="GO" id="GO:0006302">
    <property type="term" value="P:double-strand break repair"/>
    <property type="evidence" value="ECO:0007669"/>
    <property type="project" value="InterPro"/>
</dbReference>
<dbReference type="Gene3D" id="3.40.50.300">
    <property type="entry name" value="P-loop containing nucleotide triphosphate hydrolases"/>
    <property type="match status" value="1"/>
</dbReference>